<comment type="caution">
    <text evidence="3">The sequence shown here is derived from an EMBL/GenBank/DDBJ whole genome shotgun (WGS) entry which is preliminary data.</text>
</comment>
<evidence type="ECO:0000256" key="1">
    <source>
        <dbReference type="ARBA" id="ARBA00009336"/>
    </source>
</evidence>
<feature type="signal peptide" evidence="2">
    <location>
        <begin position="1"/>
        <end position="29"/>
    </location>
</feature>
<evidence type="ECO:0008006" key="5">
    <source>
        <dbReference type="Google" id="ProtNLM"/>
    </source>
</evidence>
<dbReference type="PANTHER" id="PTHR46066">
    <property type="entry name" value="CHITINASE DOMAIN-CONTAINING PROTEIN 1 FAMILY MEMBER"/>
    <property type="match status" value="1"/>
</dbReference>
<keyword evidence="4" id="KW-1185">Reference proteome</keyword>
<dbReference type="Proteomes" id="UP000051574">
    <property type="component" value="Unassembled WGS sequence"/>
</dbReference>
<dbReference type="SUPFAM" id="SSF51445">
    <property type="entry name" value="(Trans)glycosidases"/>
    <property type="match status" value="1"/>
</dbReference>
<dbReference type="OrthoDB" id="10254444at2759"/>
<dbReference type="PANTHER" id="PTHR46066:SF2">
    <property type="entry name" value="CHITINASE DOMAIN-CONTAINING PROTEIN 1"/>
    <property type="match status" value="1"/>
</dbReference>
<accession>A0A0T6AXB3</accession>
<gene>
    <name evidence="3" type="ORF">AMK59_7543</name>
</gene>
<organism evidence="3 4">
    <name type="scientific">Oryctes borbonicus</name>
    <dbReference type="NCBI Taxonomy" id="1629725"/>
    <lineage>
        <taxon>Eukaryota</taxon>
        <taxon>Metazoa</taxon>
        <taxon>Ecdysozoa</taxon>
        <taxon>Arthropoda</taxon>
        <taxon>Hexapoda</taxon>
        <taxon>Insecta</taxon>
        <taxon>Pterygota</taxon>
        <taxon>Neoptera</taxon>
        <taxon>Endopterygota</taxon>
        <taxon>Coleoptera</taxon>
        <taxon>Polyphaga</taxon>
        <taxon>Scarabaeiformia</taxon>
        <taxon>Scarabaeidae</taxon>
        <taxon>Dynastinae</taxon>
        <taxon>Oryctes</taxon>
    </lineage>
</organism>
<feature type="chain" id="PRO_5006668196" description="GH18 domain-containing protein" evidence="2">
    <location>
        <begin position="30"/>
        <end position="266"/>
    </location>
</feature>
<dbReference type="EMBL" id="LJIG01022602">
    <property type="protein sequence ID" value="KRT79698.1"/>
    <property type="molecule type" value="Genomic_DNA"/>
</dbReference>
<reference evidence="3 4" key="1">
    <citation type="submission" date="2015-09" db="EMBL/GenBank/DDBJ databases">
        <title>Draft genome of the scarab beetle Oryctes borbonicus.</title>
        <authorList>
            <person name="Meyer J.M."/>
            <person name="Markov G.V."/>
            <person name="Baskaran P."/>
            <person name="Herrmann M."/>
            <person name="Sommer R.J."/>
            <person name="Roedelsperger C."/>
        </authorList>
    </citation>
    <scope>NUCLEOTIDE SEQUENCE [LARGE SCALE GENOMIC DNA]</scope>
    <source>
        <strain evidence="3">OB123</strain>
        <tissue evidence="3">Whole animal</tissue>
    </source>
</reference>
<feature type="non-terminal residue" evidence="3">
    <location>
        <position position="1"/>
    </location>
</feature>
<dbReference type="Gene3D" id="3.20.20.80">
    <property type="entry name" value="Glycosidases"/>
    <property type="match status" value="1"/>
</dbReference>
<dbReference type="AlphaFoldDB" id="A0A0T6AXB3"/>
<name>A0A0T6AXB3_9SCAR</name>
<keyword evidence="2" id="KW-0732">Signal</keyword>
<evidence type="ECO:0000256" key="2">
    <source>
        <dbReference type="SAM" id="SignalP"/>
    </source>
</evidence>
<comment type="similarity">
    <text evidence="1">Belongs to the glycosyl hydrolase 18 family.</text>
</comment>
<dbReference type="GO" id="GO:0012505">
    <property type="term" value="C:endomembrane system"/>
    <property type="evidence" value="ECO:0007669"/>
    <property type="project" value="TreeGrafter"/>
</dbReference>
<evidence type="ECO:0000313" key="3">
    <source>
        <dbReference type="EMBL" id="KRT79698.1"/>
    </source>
</evidence>
<evidence type="ECO:0000313" key="4">
    <source>
        <dbReference type="Proteomes" id="UP000051574"/>
    </source>
</evidence>
<sequence length="266" mass="30661">FQVKANMCPKLFLLDLCLIILMKSNYVESTMETSEPRAQNLTVFQRGLCDKKATKNDILLNHNTYYSYTNDTKIMTQVLGFLEISNDNSYIEASRFIHKFAKLSPYELETRRSGPQKYHISGLGLIRNTKRWAEDLTKSNRDLTIFPILRFPNWKTPDILALISSYGELIELSKELIRICEENDLDGLILDVWSGFYGKMPTSSLTFIAQEICARLRMNLKQALILIPPIYANSEVINREIFEILAGVANYVILDMYDYSSSWRPG</sequence>
<protein>
    <recommendedName>
        <fullName evidence="5">GH18 domain-containing protein</fullName>
    </recommendedName>
</protein>
<dbReference type="InterPro" id="IPR017853">
    <property type="entry name" value="GH"/>
</dbReference>
<dbReference type="GO" id="GO:0070492">
    <property type="term" value="F:oligosaccharide binding"/>
    <property type="evidence" value="ECO:0007669"/>
    <property type="project" value="TreeGrafter"/>
</dbReference>
<proteinExistence type="inferred from homology"/>